<evidence type="ECO:0000313" key="10">
    <source>
        <dbReference type="Proteomes" id="UP001208017"/>
    </source>
</evidence>
<dbReference type="SUPFAM" id="SSF53383">
    <property type="entry name" value="PLP-dependent transferases"/>
    <property type="match status" value="1"/>
</dbReference>
<evidence type="ECO:0000313" key="9">
    <source>
        <dbReference type="EMBL" id="MCX7569835.1"/>
    </source>
</evidence>
<keyword evidence="10" id="KW-1185">Reference proteome</keyword>
<dbReference type="Proteomes" id="UP001208017">
    <property type="component" value="Unassembled WGS sequence"/>
</dbReference>
<keyword evidence="5" id="KW-0805">Transcription regulation</keyword>
<organism evidence="9 10">
    <name type="scientific">Tumebacillus lacus</name>
    <dbReference type="NCBI Taxonomy" id="2995335"/>
    <lineage>
        <taxon>Bacteria</taxon>
        <taxon>Bacillati</taxon>
        <taxon>Bacillota</taxon>
        <taxon>Bacilli</taxon>
        <taxon>Bacillales</taxon>
        <taxon>Alicyclobacillaceae</taxon>
        <taxon>Tumebacillus</taxon>
    </lineage>
</organism>
<dbReference type="Gene3D" id="3.90.1150.10">
    <property type="entry name" value="Aspartate Aminotransferase, domain 1"/>
    <property type="match status" value="1"/>
</dbReference>
<evidence type="ECO:0000256" key="2">
    <source>
        <dbReference type="ARBA" id="ARBA00005384"/>
    </source>
</evidence>
<dbReference type="Gene3D" id="3.40.640.10">
    <property type="entry name" value="Type I PLP-dependent aspartate aminotransferase-like (Major domain)"/>
    <property type="match status" value="1"/>
</dbReference>
<evidence type="ECO:0000256" key="5">
    <source>
        <dbReference type="ARBA" id="ARBA00023015"/>
    </source>
</evidence>
<dbReference type="InterPro" id="IPR036388">
    <property type="entry name" value="WH-like_DNA-bd_sf"/>
</dbReference>
<dbReference type="InterPro" id="IPR004839">
    <property type="entry name" value="Aminotransferase_I/II_large"/>
</dbReference>
<dbReference type="InterPro" id="IPR015421">
    <property type="entry name" value="PyrdxlP-dep_Trfase_major"/>
</dbReference>
<keyword evidence="7" id="KW-0804">Transcription</keyword>
<evidence type="ECO:0000256" key="6">
    <source>
        <dbReference type="ARBA" id="ARBA00023125"/>
    </source>
</evidence>
<dbReference type="CDD" id="cd07377">
    <property type="entry name" value="WHTH_GntR"/>
    <property type="match status" value="1"/>
</dbReference>
<dbReference type="CDD" id="cd00609">
    <property type="entry name" value="AAT_like"/>
    <property type="match status" value="1"/>
</dbReference>
<keyword evidence="3 9" id="KW-0032">Aminotransferase</keyword>
<comment type="caution">
    <text evidence="9">The sequence shown here is derived from an EMBL/GenBank/DDBJ whole genome shotgun (WGS) entry which is preliminary data.</text>
</comment>
<comment type="similarity">
    <text evidence="2">In the C-terminal section; belongs to the class-I pyridoxal-phosphate-dependent aminotransferase family.</text>
</comment>
<keyword evidence="4" id="KW-0663">Pyridoxal phosphate</keyword>
<dbReference type="RefSeq" id="WP_267151085.1">
    <property type="nucleotide sequence ID" value="NZ_JAPMLT010000003.1"/>
</dbReference>
<dbReference type="SUPFAM" id="SSF46785">
    <property type="entry name" value="Winged helix' DNA-binding domain"/>
    <property type="match status" value="1"/>
</dbReference>
<dbReference type="InterPro" id="IPR000524">
    <property type="entry name" value="Tscrpt_reg_HTH_GntR"/>
</dbReference>
<dbReference type="InterPro" id="IPR015424">
    <property type="entry name" value="PyrdxlP-dep_Trfase"/>
</dbReference>
<dbReference type="PANTHER" id="PTHR46577:SF2">
    <property type="entry name" value="TRANSCRIPTIONAL REGULATORY PROTEIN"/>
    <property type="match status" value="1"/>
</dbReference>
<evidence type="ECO:0000256" key="4">
    <source>
        <dbReference type="ARBA" id="ARBA00022898"/>
    </source>
</evidence>
<name>A0ABT3WYV0_9BACL</name>
<proteinExistence type="inferred from homology"/>
<dbReference type="SMART" id="SM00345">
    <property type="entry name" value="HTH_GNTR"/>
    <property type="match status" value="1"/>
</dbReference>
<dbReference type="InterPro" id="IPR051446">
    <property type="entry name" value="HTH_trans_reg/aminotransferase"/>
</dbReference>
<protein>
    <submittedName>
        <fullName evidence="9">PLP-dependent aminotransferase family protein</fullName>
    </submittedName>
</protein>
<evidence type="ECO:0000256" key="7">
    <source>
        <dbReference type="ARBA" id="ARBA00023163"/>
    </source>
</evidence>
<gene>
    <name evidence="9" type="ORF">OS242_07650</name>
</gene>
<evidence type="ECO:0000256" key="1">
    <source>
        <dbReference type="ARBA" id="ARBA00001933"/>
    </source>
</evidence>
<evidence type="ECO:0000259" key="8">
    <source>
        <dbReference type="PROSITE" id="PS50949"/>
    </source>
</evidence>
<dbReference type="PROSITE" id="PS50949">
    <property type="entry name" value="HTH_GNTR"/>
    <property type="match status" value="1"/>
</dbReference>
<accession>A0ABT3WYV0</accession>
<dbReference type="PANTHER" id="PTHR46577">
    <property type="entry name" value="HTH-TYPE TRANSCRIPTIONAL REGULATORY PROTEIN GABR"/>
    <property type="match status" value="1"/>
</dbReference>
<dbReference type="GO" id="GO:0008483">
    <property type="term" value="F:transaminase activity"/>
    <property type="evidence" value="ECO:0007669"/>
    <property type="project" value="UniProtKB-KW"/>
</dbReference>
<dbReference type="Pfam" id="PF00155">
    <property type="entry name" value="Aminotran_1_2"/>
    <property type="match status" value="1"/>
</dbReference>
<dbReference type="InterPro" id="IPR015422">
    <property type="entry name" value="PyrdxlP-dep_Trfase_small"/>
</dbReference>
<sequence>MNILLDRTSSVSLSEQIQLALADRIRSGLYQAGDRLPSVRNLSREVGVSLMTAVLAYEKLEATGYAQRHHGKGTFVRIPSSEKDEILKETTPKPSYDWQLAIPDYAGRSMFRHIGAVNRQDVKYPLHRIKLHTEELLPIQQLQRALHRASSDLSSIGDYAPAAGDEALRSTLASFLQEKGCALTASDLLMTTGSQQAIDLVARTFLGPGDLVAVESPTFPGALDAFRSRGATLISIPADHTGMRLDMLQQLCDMHPPKMIYTLPTGQNPTGSVLSIQKRLTLLEIAQSYNTLIVEDDPWPELYFEDAPPRSLFSMDRTGHVIYLHGFSKSISPGLRLSAIAARGSVYQRLLHVKAVTDLCTPLLNQRILLHLLEQNMNEHFHKVRGQLKKRRDKVHQLLKRHASSDWTWTPPAAGPFFWLTSTAGVNTDALFATAELQGVLFFPGSFFYSGSPERNSLRIGFAALPEAQIDEAMLTLCQLLRNAVPNKKEASRLDS</sequence>
<reference evidence="9 10" key="1">
    <citation type="submission" date="2022-11" db="EMBL/GenBank/DDBJ databases">
        <title>Study of microbial diversity in lake waters.</title>
        <authorList>
            <person name="Zhang J."/>
        </authorList>
    </citation>
    <scope>NUCLEOTIDE SEQUENCE [LARGE SCALE GENOMIC DNA]</scope>
    <source>
        <strain evidence="9 10">DT12</strain>
    </source>
</reference>
<dbReference type="Gene3D" id="1.10.10.10">
    <property type="entry name" value="Winged helix-like DNA-binding domain superfamily/Winged helix DNA-binding domain"/>
    <property type="match status" value="1"/>
</dbReference>
<keyword evidence="3 9" id="KW-0808">Transferase</keyword>
<dbReference type="InterPro" id="IPR036390">
    <property type="entry name" value="WH_DNA-bd_sf"/>
</dbReference>
<dbReference type="EMBL" id="JAPMLT010000003">
    <property type="protein sequence ID" value="MCX7569835.1"/>
    <property type="molecule type" value="Genomic_DNA"/>
</dbReference>
<comment type="cofactor">
    <cofactor evidence="1">
        <name>pyridoxal 5'-phosphate</name>
        <dbReference type="ChEBI" id="CHEBI:597326"/>
    </cofactor>
</comment>
<dbReference type="Pfam" id="PF00392">
    <property type="entry name" value="GntR"/>
    <property type="match status" value="1"/>
</dbReference>
<evidence type="ECO:0000256" key="3">
    <source>
        <dbReference type="ARBA" id="ARBA00022576"/>
    </source>
</evidence>
<keyword evidence="6" id="KW-0238">DNA-binding</keyword>
<feature type="domain" description="HTH gntR-type" evidence="8">
    <location>
        <begin position="11"/>
        <end position="79"/>
    </location>
</feature>